<keyword evidence="3" id="KW-1185">Reference proteome</keyword>
<dbReference type="RefSeq" id="WP_255914679.1">
    <property type="nucleotide sequence ID" value="NZ_JANFQO010000010.1"/>
</dbReference>
<dbReference type="Proteomes" id="UP001165498">
    <property type="component" value="Unassembled WGS sequence"/>
</dbReference>
<gene>
    <name evidence="2" type="ORF">NM961_12290</name>
</gene>
<protein>
    <submittedName>
        <fullName evidence="2">Uncharacterized protein</fullName>
    </submittedName>
</protein>
<reference evidence="2" key="1">
    <citation type="submission" date="2022-07" db="EMBL/GenBank/DDBJ databases">
        <title>Tahibacter sp., a new gammaproteobacterium isolated from the silt sample collected at pig farm.</title>
        <authorList>
            <person name="Chen H."/>
        </authorList>
    </citation>
    <scope>NUCLEOTIDE SEQUENCE</scope>
    <source>
        <strain evidence="2">P2K</strain>
    </source>
</reference>
<proteinExistence type="predicted"/>
<evidence type="ECO:0000313" key="2">
    <source>
        <dbReference type="EMBL" id="MCQ4165489.1"/>
    </source>
</evidence>
<accession>A0ABT1QT89</accession>
<evidence type="ECO:0000313" key="3">
    <source>
        <dbReference type="Proteomes" id="UP001165498"/>
    </source>
</evidence>
<dbReference type="EMBL" id="JANFQO010000010">
    <property type="protein sequence ID" value="MCQ4165489.1"/>
    <property type="molecule type" value="Genomic_DNA"/>
</dbReference>
<organism evidence="2 3">
    <name type="scientific">Tahibacter harae</name>
    <dbReference type="NCBI Taxonomy" id="2963937"/>
    <lineage>
        <taxon>Bacteria</taxon>
        <taxon>Pseudomonadati</taxon>
        <taxon>Pseudomonadota</taxon>
        <taxon>Gammaproteobacteria</taxon>
        <taxon>Lysobacterales</taxon>
        <taxon>Rhodanobacteraceae</taxon>
        <taxon>Tahibacter</taxon>
    </lineage>
</organism>
<feature type="region of interest" description="Disordered" evidence="1">
    <location>
        <begin position="105"/>
        <end position="127"/>
    </location>
</feature>
<sequence length="175" mass="18825">MRWAPATFRGFPRTEQARRAAANSSVARLIPTPCAAPQEGLMSTHAFVSRFVYCLFLAGVVPVATPAAAQSGGVRLGIRISADTPEALQAWRRAIGLEAPDPAADAKWRNQAARQPGADAARERRRRRTLELIPRDGVAAGIGEAECLPLPAVSDPCTRVVSYDPQARIISVTER</sequence>
<name>A0ABT1QT89_9GAMM</name>
<evidence type="ECO:0000256" key="1">
    <source>
        <dbReference type="SAM" id="MobiDB-lite"/>
    </source>
</evidence>
<comment type="caution">
    <text evidence="2">The sequence shown here is derived from an EMBL/GenBank/DDBJ whole genome shotgun (WGS) entry which is preliminary data.</text>
</comment>